<dbReference type="EMBL" id="CP017708">
    <property type="protein sequence ID" value="AOY81808.1"/>
    <property type="molecule type" value="Genomic_DNA"/>
</dbReference>
<organism evidence="1 2">
    <name type="scientific">Moorena producens (strain JHB)</name>
    <dbReference type="NCBI Taxonomy" id="1454205"/>
    <lineage>
        <taxon>Bacteria</taxon>
        <taxon>Bacillati</taxon>
        <taxon>Cyanobacteriota</taxon>
        <taxon>Cyanophyceae</taxon>
        <taxon>Coleofasciculales</taxon>
        <taxon>Coleofasciculaceae</taxon>
        <taxon>Moorena</taxon>
    </lineage>
</organism>
<sequence length="73" mass="8042">MVNEQYIRCPDCGSQIPFDPYALARGERFACPQCPALSIGIDPSSQEIVNNTLNELENLKKSIGKRMPDSPSS</sequence>
<protein>
    <submittedName>
        <fullName evidence="1">Uncharacterized protein</fullName>
    </submittedName>
</protein>
<name>A0A1D9G2G5_MOOP1</name>
<reference evidence="2" key="1">
    <citation type="submission" date="2016-10" db="EMBL/GenBank/DDBJ databases">
        <title>Comparative genomics uncovers the prolific and rare metabolic potential of the cyanobacterial genus Moorea.</title>
        <authorList>
            <person name="Leao T."/>
            <person name="Castelao G."/>
            <person name="Korobeynikov A."/>
            <person name="Monroe E.A."/>
            <person name="Podell S."/>
            <person name="Glukhov E."/>
            <person name="Allen E."/>
            <person name="Gerwick W.H."/>
            <person name="Gerwick L."/>
        </authorList>
    </citation>
    <scope>NUCLEOTIDE SEQUENCE [LARGE SCALE GENOMIC DNA]</scope>
    <source>
        <strain evidence="2">JHB</strain>
    </source>
</reference>
<gene>
    <name evidence="1" type="ORF">BJP36_19720</name>
</gene>
<evidence type="ECO:0000313" key="1">
    <source>
        <dbReference type="EMBL" id="AOY81808.1"/>
    </source>
</evidence>
<dbReference type="Proteomes" id="UP000176944">
    <property type="component" value="Chromosome"/>
</dbReference>
<evidence type="ECO:0000313" key="2">
    <source>
        <dbReference type="Proteomes" id="UP000176944"/>
    </source>
</evidence>
<dbReference type="AlphaFoldDB" id="A0A1D9G2G5"/>
<accession>A0A1D9G2G5</accession>
<proteinExistence type="predicted"/>